<evidence type="ECO:0000313" key="2">
    <source>
        <dbReference type="Proteomes" id="UP000185841"/>
    </source>
</evidence>
<dbReference type="EMBL" id="FTMP01000001">
    <property type="protein sequence ID" value="SIP94446.1"/>
    <property type="molecule type" value="Genomic_DNA"/>
</dbReference>
<name>A0A1N6NR59_AQUAC</name>
<reference evidence="1 2" key="1">
    <citation type="submission" date="2017-01" db="EMBL/GenBank/DDBJ databases">
        <authorList>
            <person name="Mah S.A."/>
            <person name="Swanson W.J."/>
            <person name="Moy G.W."/>
            <person name="Vacquier V.D."/>
        </authorList>
    </citation>
    <scope>NUCLEOTIDE SEQUENCE [LARGE SCALE GENOMIC DNA]</scope>
    <source>
        <strain evidence="1 2">RU36E</strain>
    </source>
</reference>
<evidence type="ECO:0000313" key="1">
    <source>
        <dbReference type="EMBL" id="SIP94446.1"/>
    </source>
</evidence>
<protein>
    <submittedName>
        <fullName evidence="1">Uncharacterized protein</fullName>
    </submittedName>
</protein>
<proteinExistence type="predicted"/>
<sequence length="213" mass="24237">MKYRKAYFGVAAIAVFLALAAASRIMFFDGELRRNESTNLAIYRVDLGGNSYCVPKAYYRWSNSFNEGEGIGLDLSLDISSLEAWSLYVEKNGFSEGGEREVGVKVLDQTLASRQKRWSQLLKASPRATLSNGYYRYEGAGNPLVNLDYYLIPQDKADFSWVLGCVSGARCRLESQLDKDIFYELSFDERHVSHLVDLESRVKFFLEKQICNK</sequence>
<dbReference type="AlphaFoldDB" id="A0A1N6NR59"/>
<accession>A0A1N6NR59</accession>
<dbReference type="Proteomes" id="UP000185841">
    <property type="component" value="Unassembled WGS sequence"/>
</dbReference>
<dbReference type="RefSeq" id="WP_021700086.1">
    <property type="nucleotide sequence ID" value="NZ_FTMP01000001.1"/>
</dbReference>
<gene>
    <name evidence="1" type="ORF">SAMN05878282_101478</name>
</gene>
<organism evidence="1 2">
    <name type="scientific">Aquipseudomonas alcaligenes</name>
    <name type="common">Pseudomonas alcaligenes</name>
    <dbReference type="NCBI Taxonomy" id="43263"/>
    <lineage>
        <taxon>Bacteria</taxon>
        <taxon>Pseudomonadati</taxon>
        <taxon>Pseudomonadota</taxon>
        <taxon>Gammaproteobacteria</taxon>
        <taxon>Pseudomonadales</taxon>
        <taxon>Pseudomonadaceae</taxon>
        <taxon>Aquipseudomonas</taxon>
    </lineage>
</organism>